<dbReference type="OrthoDB" id="2953893at2759"/>
<dbReference type="AlphaFoldDB" id="A0A9P6EJ25"/>
<feature type="transmembrane region" description="Helical" evidence="1">
    <location>
        <begin position="20"/>
        <end position="41"/>
    </location>
</feature>
<dbReference type="Proteomes" id="UP000807306">
    <property type="component" value="Unassembled WGS sequence"/>
</dbReference>
<evidence type="ECO:0000256" key="1">
    <source>
        <dbReference type="SAM" id="Phobius"/>
    </source>
</evidence>
<keyword evidence="3" id="KW-1185">Reference proteome</keyword>
<dbReference type="PANTHER" id="PTHR40465:SF1">
    <property type="entry name" value="DUF6534 DOMAIN-CONTAINING PROTEIN"/>
    <property type="match status" value="1"/>
</dbReference>
<evidence type="ECO:0000313" key="2">
    <source>
        <dbReference type="EMBL" id="KAF9529584.1"/>
    </source>
</evidence>
<keyword evidence="1" id="KW-1133">Transmembrane helix</keyword>
<comment type="caution">
    <text evidence="2">The sequence shown here is derived from an EMBL/GenBank/DDBJ whole genome shotgun (WGS) entry which is preliminary data.</text>
</comment>
<feature type="transmembrane region" description="Helical" evidence="1">
    <location>
        <begin position="53"/>
        <end position="77"/>
    </location>
</feature>
<organism evidence="2 3">
    <name type="scientific">Crepidotus variabilis</name>
    <dbReference type="NCBI Taxonomy" id="179855"/>
    <lineage>
        <taxon>Eukaryota</taxon>
        <taxon>Fungi</taxon>
        <taxon>Dikarya</taxon>
        <taxon>Basidiomycota</taxon>
        <taxon>Agaricomycotina</taxon>
        <taxon>Agaricomycetes</taxon>
        <taxon>Agaricomycetidae</taxon>
        <taxon>Agaricales</taxon>
        <taxon>Agaricineae</taxon>
        <taxon>Crepidotaceae</taxon>
        <taxon>Crepidotus</taxon>
    </lineage>
</organism>
<accession>A0A9P6EJ25</accession>
<dbReference type="PANTHER" id="PTHR40465">
    <property type="entry name" value="CHROMOSOME 1, WHOLE GENOME SHOTGUN SEQUENCE"/>
    <property type="match status" value="1"/>
</dbReference>
<keyword evidence="1" id="KW-0812">Transmembrane</keyword>
<feature type="transmembrane region" description="Helical" evidence="1">
    <location>
        <begin position="97"/>
        <end position="114"/>
    </location>
</feature>
<gene>
    <name evidence="2" type="ORF">CPB83DRAFT_852356</name>
</gene>
<evidence type="ECO:0000313" key="3">
    <source>
        <dbReference type="Proteomes" id="UP000807306"/>
    </source>
</evidence>
<sequence length="136" mass="15027">MSLDVSPTSTTVVNLTAPLLLGSLCNAFLFGILSVQLYIYFITFPDDKIYLKFLVYGVFVIDTLSTLMLTSDTYHWFSAGFGSMSALDNPYLSPIDTPVLGAIVATAVQTFYCYRIAMIERRAWPISAAVMLVNTL</sequence>
<reference evidence="2" key="1">
    <citation type="submission" date="2020-11" db="EMBL/GenBank/DDBJ databases">
        <authorList>
            <consortium name="DOE Joint Genome Institute"/>
            <person name="Ahrendt S."/>
            <person name="Riley R."/>
            <person name="Andreopoulos W."/>
            <person name="Labutti K."/>
            <person name="Pangilinan J."/>
            <person name="Ruiz-Duenas F.J."/>
            <person name="Barrasa J.M."/>
            <person name="Sanchez-Garcia M."/>
            <person name="Camarero S."/>
            <person name="Miyauchi S."/>
            <person name="Serrano A."/>
            <person name="Linde D."/>
            <person name="Babiker R."/>
            <person name="Drula E."/>
            <person name="Ayuso-Fernandez I."/>
            <person name="Pacheco R."/>
            <person name="Padilla G."/>
            <person name="Ferreira P."/>
            <person name="Barriuso J."/>
            <person name="Kellner H."/>
            <person name="Castanera R."/>
            <person name="Alfaro M."/>
            <person name="Ramirez L."/>
            <person name="Pisabarro A.G."/>
            <person name="Kuo A."/>
            <person name="Tritt A."/>
            <person name="Lipzen A."/>
            <person name="He G."/>
            <person name="Yan M."/>
            <person name="Ng V."/>
            <person name="Cullen D."/>
            <person name="Martin F."/>
            <person name="Rosso M.-N."/>
            <person name="Henrissat B."/>
            <person name="Hibbett D."/>
            <person name="Martinez A.T."/>
            <person name="Grigoriev I.V."/>
        </authorList>
    </citation>
    <scope>NUCLEOTIDE SEQUENCE</scope>
    <source>
        <strain evidence="2">CBS 506.95</strain>
    </source>
</reference>
<proteinExistence type="predicted"/>
<keyword evidence="1" id="KW-0472">Membrane</keyword>
<protein>
    <submittedName>
        <fullName evidence="2">Uncharacterized protein</fullName>
    </submittedName>
</protein>
<name>A0A9P6EJ25_9AGAR</name>
<dbReference type="EMBL" id="MU157845">
    <property type="protein sequence ID" value="KAF9529584.1"/>
    <property type="molecule type" value="Genomic_DNA"/>
</dbReference>